<organism evidence="1">
    <name type="scientific">Strombidinopsis acuminata</name>
    <dbReference type="NCBI Taxonomy" id="141414"/>
    <lineage>
        <taxon>Eukaryota</taxon>
        <taxon>Sar</taxon>
        <taxon>Alveolata</taxon>
        <taxon>Ciliophora</taxon>
        <taxon>Intramacronucleata</taxon>
        <taxon>Spirotrichea</taxon>
        <taxon>Choreotrichia</taxon>
        <taxon>Choreotrichida</taxon>
        <taxon>Strombidinopsidae</taxon>
        <taxon>Strombidinopsis</taxon>
    </lineage>
</organism>
<proteinExistence type="predicted"/>
<protein>
    <recommendedName>
        <fullName evidence="2">Nucleoside-diphosphate kinase</fullName>
    </recommendedName>
</protein>
<reference evidence="1" key="1">
    <citation type="submission" date="2021-01" db="EMBL/GenBank/DDBJ databases">
        <authorList>
            <person name="Corre E."/>
            <person name="Pelletier E."/>
            <person name="Niang G."/>
            <person name="Scheremetjew M."/>
            <person name="Finn R."/>
            <person name="Kale V."/>
            <person name="Holt S."/>
            <person name="Cochrane G."/>
            <person name="Meng A."/>
            <person name="Brown T."/>
            <person name="Cohen L."/>
        </authorList>
    </citation>
    <scope>NUCLEOTIDE SEQUENCE</scope>
    <source>
        <strain evidence="1">SPMC142</strain>
    </source>
</reference>
<dbReference type="EMBL" id="HBIQ01042320">
    <property type="protein sequence ID" value="CAE0552920.1"/>
    <property type="molecule type" value="Transcribed_RNA"/>
</dbReference>
<dbReference type="AlphaFoldDB" id="A0A7S3SFZ2"/>
<name>A0A7S3SFZ2_9SPIT</name>
<evidence type="ECO:0008006" key="2">
    <source>
        <dbReference type="Google" id="ProtNLM"/>
    </source>
</evidence>
<dbReference type="SUPFAM" id="SSF54919">
    <property type="entry name" value="Nucleoside diphosphate kinase, NDK"/>
    <property type="match status" value="1"/>
</dbReference>
<gene>
    <name evidence="1" type="ORF">SACU0126_LOCUS13543</name>
</gene>
<accession>A0A7S3SFZ2</accession>
<sequence>MGAEWSCGLSALDWSLFSCSRSAEPESDNLALVFIKPRACTPAVIALVSERLCRGGLTIVESGEVKSEDIERKALVERHYHSISSKASVLSPRALQFPTALFAAKFGLRWADALERGEVLSASEALSRFGWSEEQLSARWDIAVWRDQVAHLGSGFYVGRLDLDGGSDIFIVNGFWPRMRRRFVTPGGCLKWFVVRFDARELSWAQFRADILGATDPASAPADSLRGTIFAHWRELGIAQEPSLDDNAVHASASPFEGLAERCTWLDRYIHQDGYGAYLLRCGLNYKTLLAWCKNPSIDGVPVFDLFQDMDALPCAAAAVELEARDLVVTGGRSIS</sequence>
<evidence type="ECO:0000313" key="1">
    <source>
        <dbReference type="EMBL" id="CAE0552920.1"/>
    </source>
</evidence>
<dbReference type="InterPro" id="IPR036850">
    <property type="entry name" value="NDK-like_dom_sf"/>
</dbReference>
<dbReference type="Gene3D" id="3.30.70.141">
    <property type="entry name" value="Nucleoside diphosphate kinase-like domain"/>
    <property type="match status" value="1"/>
</dbReference>